<dbReference type="GO" id="GO:0022857">
    <property type="term" value="F:transmembrane transporter activity"/>
    <property type="evidence" value="ECO:0007669"/>
    <property type="project" value="TreeGrafter"/>
</dbReference>
<evidence type="ECO:0000256" key="1">
    <source>
        <dbReference type="SAM" id="Phobius"/>
    </source>
</evidence>
<dbReference type="AlphaFoldDB" id="A0A832ZHS0"/>
<dbReference type="InterPro" id="IPR050250">
    <property type="entry name" value="Macrolide_Exporter_MacB"/>
</dbReference>
<keyword evidence="1" id="KW-0472">Membrane</keyword>
<protein>
    <recommendedName>
        <fullName evidence="2">MacB-like periplasmic core domain-containing protein</fullName>
    </recommendedName>
</protein>
<dbReference type="GO" id="GO:0005886">
    <property type="term" value="C:plasma membrane"/>
    <property type="evidence" value="ECO:0007669"/>
    <property type="project" value="TreeGrafter"/>
</dbReference>
<sequence length="199" mass="22255">MWGELVKIAIRNLTRRKLRTLFTMLGIIIAVGSVTALVSITQGSRMAIEQELEGTSNVLMVMPGVSVSIIRAATSTMSEDIVKKIEKIDHVEAVNPALIKFTTIQYDGWILELTIMGVDPKRAEKFFALRGLHLERGVFLRKNDRYKAVLGYLLAHGKFATLNGEPVNWDITPGQRIIIYDDQGNAYEFKVIGNFEESG</sequence>
<feature type="domain" description="MacB-like periplasmic core" evidence="2">
    <location>
        <begin position="20"/>
        <end position="197"/>
    </location>
</feature>
<proteinExistence type="predicted"/>
<evidence type="ECO:0000313" key="3">
    <source>
        <dbReference type="EMBL" id="HIP89181.1"/>
    </source>
</evidence>
<keyword evidence="1" id="KW-0812">Transmembrane</keyword>
<feature type="transmembrane region" description="Helical" evidence="1">
    <location>
        <begin position="21"/>
        <end position="40"/>
    </location>
</feature>
<dbReference type="PANTHER" id="PTHR30572">
    <property type="entry name" value="MEMBRANE COMPONENT OF TRANSPORTER-RELATED"/>
    <property type="match status" value="1"/>
</dbReference>
<dbReference type="Proteomes" id="UP000653692">
    <property type="component" value="Unassembled WGS sequence"/>
</dbReference>
<accession>A0A832ZHS0</accession>
<dbReference type="PANTHER" id="PTHR30572:SF4">
    <property type="entry name" value="ABC TRANSPORTER PERMEASE YTRF"/>
    <property type="match status" value="1"/>
</dbReference>
<name>A0A832ZHS0_9EURY</name>
<dbReference type="InterPro" id="IPR025857">
    <property type="entry name" value="MacB_PCD"/>
</dbReference>
<organism evidence="3 4">
    <name type="scientific">Thermococcus paralvinellae</name>
    <dbReference type="NCBI Taxonomy" id="582419"/>
    <lineage>
        <taxon>Archaea</taxon>
        <taxon>Methanobacteriati</taxon>
        <taxon>Methanobacteriota</taxon>
        <taxon>Thermococci</taxon>
        <taxon>Thermococcales</taxon>
        <taxon>Thermococcaceae</taxon>
        <taxon>Thermococcus</taxon>
    </lineage>
</organism>
<feature type="non-terminal residue" evidence="3">
    <location>
        <position position="199"/>
    </location>
</feature>
<keyword evidence="1" id="KW-1133">Transmembrane helix</keyword>
<evidence type="ECO:0000313" key="4">
    <source>
        <dbReference type="Proteomes" id="UP000653692"/>
    </source>
</evidence>
<evidence type="ECO:0000259" key="2">
    <source>
        <dbReference type="Pfam" id="PF12704"/>
    </source>
</evidence>
<dbReference type="EMBL" id="DQUR01000150">
    <property type="protein sequence ID" value="HIP89181.1"/>
    <property type="molecule type" value="Genomic_DNA"/>
</dbReference>
<dbReference type="Pfam" id="PF12704">
    <property type="entry name" value="MacB_PCD"/>
    <property type="match status" value="1"/>
</dbReference>
<reference evidence="3" key="1">
    <citation type="journal article" date="2020" name="ISME J.">
        <title>Gammaproteobacteria mediating utilization of methyl-, sulfur- and petroleum organic compounds in deep ocean hydrothermal plumes.</title>
        <authorList>
            <person name="Zhou Z."/>
            <person name="Liu Y."/>
            <person name="Pan J."/>
            <person name="Cron B.R."/>
            <person name="Toner B.M."/>
            <person name="Anantharaman K."/>
            <person name="Breier J.A."/>
            <person name="Dick G.J."/>
            <person name="Li M."/>
        </authorList>
    </citation>
    <scope>NUCLEOTIDE SEQUENCE</scope>
    <source>
        <strain evidence="3">SZUA-1476</strain>
    </source>
</reference>
<comment type="caution">
    <text evidence="3">The sequence shown here is derived from an EMBL/GenBank/DDBJ whole genome shotgun (WGS) entry which is preliminary data.</text>
</comment>
<gene>
    <name evidence="3" type="ORF">EYH24_04425</name>
</gene>